<dbReference type="InterPro" id="IPR030395">
    <property type="entry name" value="GP_PDE_dom"/>
</dbReference>
<proteinExistence type="predicted"/>
<dbReference type="PANTHER" id="PTHR46211:SF1">
    <property type="entry name" value="GLYCEROPHOSPHODIESTER PHOSPHODIESTERASE, CYTOPLASMIC"/>
    <property type="match status" value="1"/>
</dbReference>
<dbReference type="GO" id="GO:0006629">
    <property type="term" value="P:lipid metabolic process"/>
    <property type="evidence" value="ECO:0007669"/>
    <property type="project" value="InterPro"/>
</dbReference>
<comment type="caution">
    <text evidence="2">The sequence shown here is derived from an EMBL/GenBank/DDBJ whole genome shotgun (WGS) entry which is preliminary data.</text>
</comment>
<organism evidence="2 3">
    <name type="scientific">Arthrobacter terrae</name>
    <dbReference type="NCBI Taxonomy" id="2935737"/>
    <lineage>
        <taxon>Bacteria</taxon>
        <taxon>Bacillati</taxon>
        <taxon>Actinomycetota</taxon>
        <taxon>Actinomycetes</taxon>
        <taxon>Micrococcales</taxon>
        <taxon>Micrococcaceae</taxon>
        <taxon>Arthrobacter</taxon>
    </lineage>
</organism>
<keyword evidence="3" id="KW-1185">Reference proteome</keyword>
<reference evidence="2 3" key="1">
    <citation type="submission" date="2020-11" db="EMBL/GenBank/DDBJ databases">
        <title>Arthrobacter antarcticus sp. nov., isolated from Antarctic Soil.</title>
        <authorList>
            <person name="Li J."/>
        </authorList>
    </citation>
    <scope>NUCLEOTIDE SEQUENCE [LARGE SCALE GENOMIC DNA]</scope>
    <source>
        <strain evidence="2 3">Z1-20</strain>
    </source>
</reference>
<dbReference type="Proteomes" id="UP000655366">
    <property type="component" value="Unassembled WGS sequence"/>
</dbReference>
<protein>
    <submittedName>
        <fullName evidence="2">Glycerophosphodiester phosphodiesterase</fullName>
    </submittedName>
</protein>
<sequence>MDYRGGMMPLIYAHRGSSAHFAEHTRAAYLQAIADGADGVECDLQLSADGELVLLHDETVDRTSNGSGPLAQQTLAQLQELDFCSWKDATVPLQYGSVREQLLTLEALLDILSGAGRQIGLAIEFKYAIPQAPADRAAARDKTSAGDRSLEERTLQVLRARGWQPEDSRAGNIVVSFMSFNPDSMRHLAATIPGRSLCALLEDVAVEDDLAEDADGDTPAAMLRSIMAAGERLIDDAVTGLAGPGVAYVRAHPDRVRHWADAGTRLRIWTVNDTQDARFCLSLGVHELTTDAPAGLRAALTR</sequence>
<accession>A0A931CR30</accession>
<dbReference type="AlphaFoldDB" id="A0A931CR30"/>
<dbReference type="InterPro" id="IPR017946">
    <property type="entry name" value="PLC-like_Pdiesterase_TIM-brl"/>
</dbReference>
<dbReference type="Gene3D" id="3.20.20.190">
    <property type="entry name" value="Phosphatidylinositol (PI) phosphodiesterase"/>
    <property type="match status" value="1"/>
</dbReference>
<dbReference type="PROSITE" id="PS51704">
    <property type="entry name" value="GP_PDE"/>
    <property type="match status" value="1"/>
</dbReference>
<dbReference type="Pfam" id="PF03009">
    <property type="entry name" value="GDPD"/>
    <property type="match status" value="1"/>
</dbReference>
<dbReference type="PANTHER" id="PTHR46211">
    <property type="entry name" value="GLYCEROPHOSPHORYL DIESTER PHOSPHODIESTERASE"/>
    <property type="match status" value="1"/>
</dbReference>
<evidence type="ECO:0000313" key="2">
    <source>
        <dbReference type="EMBL" id="MBG0739924.1"/>
    </source>
</evidence>
<dbReference type="SUPFAM" id="SSF51695">
    <property type="entry name" value="PLC-like phosphodiesterases"/>
    <property type="match status" value="1"/>
</dbReference>
<dbReference type="GO" id="GO:0008081">
    <property type="term" value="F:phosphoric diester hydrolase activity"/>
    <property type="evidence" value="ECO:0007669"/>
    <property type="project" value="InterPro"/>
</dbReference>
<feature type="domain" description="GP-PDE" evidence="1">
    <location>
        <begin position="9"/>
        <end position="300"/>
    </location>
</feature>
<evidence type="ECO:0000259" key="1">
    <source>
        <dbReference type="PROSITE" id="PS51704"/>
    </source>
</evidence>
<evidence type="ECO:0000313" key="3">
    <source>
        <dbReference type="Proteomes" id="UP000655366"/>
    </source>
</evidence>
<name>A0A931CR30_9MICC</name>
<gene>
    <name evidence="2" type="ORF">IV500_11060</name>
</gene>
<dbReference type="EMBL" id="JADNYM010000012">
    <property type="protein sequence ID" value="MBG0739924.1"/>
    <property type="molecule type" value="Genomic_DNA"/>
</dbReference>